<protein>
    <submittedName>
        <fullName evidence="2">Methyltransferase domain-containing protein</fullName>
    </submittedName>
</protein>
<organism evidence="2 3">
    <name type="scientific">Anabaena azotica FACHB-119</name>
    <dbReference type="NCBI Taxonomy" id="947527"/>
    <lineage>
        <taxon>Bacteria</taxon>
        <taxon>Bacillati</taxon>
        <taxon>Cyanobacteriota</taxon>
        <taxon>Cyanophyceae</taxon>
        <taxon>Nostocales</taxon>
        <taxon>Nostocaceae</taxon>
        <taxon>Anabaena</taxon>
        <taxon>Anabaena azotica</taxon>
    </lineage>
</organism>
<dbReference type="GO" id="GO:0008168">
    <property type="term" value="F:methyltransferase activity"/>
    <property type="evidence" value="ECO:0007669"/>
    <property type="project" value="UniProtKB-KW"/>
</dbReference>
<dbReference type="Gene3D" id="3.40.50.150">
    <property type="entry name" value="Vaccinia Virus protein VP39"/>
    <property type="match status" value="1"/>
</dbReference>
<proteinExistence type="predicted"/>
<dbReference type="InterPro" id="IPR013216">
    <property type="entry name" value="Methyltransf_11"/>
</dbReference>
<dbReference type="EMBL" id="JACJSG010000033">
    <property type="protein sequence ID" value="MBD2503275.1"/>
    <property type="molecule type" value="Genomic_DNA"/>
</dbReference>
<dbReference type="SUPFAM" id="SSF53335">
    <property type="entry name" value="S-adenosyl-L-methionine-dependent methyltransferases"/>
    <property type="match status" value="1"/>
</dbReference>
<keyword evidence="3" id="KW-1185">Reference proteome</keyword>
<evidence type="ECO:0000259" key="1">
    <source>
        <dbReference type="Pfam" id="PF08241"/>
    </source>
</evidence>
<name>A0ABR8D7V9_9NOST</name>
<sequence length="215" mass="24261">MHQFYSEAAQKINSVRNQIFYKQVDLSLNGKTLLDIGCGDGTDAAYFASQGAIVTGIDPCENFITSAKEKTPDGQFIIATGENLPFADQSFDIVVSKYVLQISPNLSGTLEEIARVIKVGGILLYLVVHPFRQFIENRRTGKNYFQSELIDFTIYGGLMTVKEPSHTFSEYFNQHFLNCFQLLAFEEGFDFKSAEQIGEDIYPTFFLLKAVRKND</sequence>
<comment type="caution">
    <text evidence="2">The sequence shown here is derived from an EMBL/GenBank/DDBJ whole genome shotgun (WGS) entry which is preliminary data.</text>
</comment>
<keyword evidence="2" id="KW-0808">Transferase</keyword>
<dbReference type="PANTHER" id="PTHR45036:SF1">
    <property type="entry name" value="METHYLTRANSFERASE LIKE 7A"/>
    <property type="match status" value="1"/>
</dbReference>
<accession>A0ABR8D7V9</accession>
<feature type="domain" description="Methyltransferase type 11" evidence="1">
    <location>
        <begin position="34"/>
        <end position="124"/>
    </location>
</feature>
<dbReference type="InterPro" id="IPR029063">
    <property type="entry name" value="SAM-dependent_MTases_sf"/>
</dbReference>
<dbReference type="GO" id="GO:0032259">
    <property type="term" value="P:methylation"/>
    <property type="evidence" value="ECO:0007669"/>
    <property type="project" value="UniProtKB-KW"/>
</dbReference>
<dbReference type="PANTHER" id="PTHR45036">
    <property type="entry name" value="METHYLTRANSFERASE LIKE 7B"/>
    <property type="match status" value="1"/>
</dbReference>
<reference evidence="2 3" key="1">
    <citation type="journal article" date="2020" name="ISME J.">
        <title>Comparative genomics reveals insights into cyanobacterial evolution and habitat adaptation.</title>
        <authorList>
            <person name="Chen M.Y."/>
            <person name="Teng W.K."/>
            <person name="Zhao L."/>
            <person name="Hu C.X."/>
            <person name="Zhou Y.K."/>
            <person name="Han B.P."/>
            <person name="Song L.R."/>
            <person name="Shu W.S."/>
        </authorList>
    </citation>
    <scope>NUCLEOTIDE SEQUENCE [LARGE SCALE GENOMIC DNA]</scope>
    <source>
        <strain evidence="2 3">FACHB-119</strain>
    </source>
</reference>
<gene>
    <name evidence="2" type="ORF">H6G83_22160</name>
</gene>
<dbReference type="InterPro" id="IPR052356">
    <property type="entry name" value="Thiol_S-MT"/>
</dbReference>
<evidence type="ECO:0000313" key="3">
    <source>
        <dbReference type="Proteomes" id="UP000661112"/>
    </source>
</evidence>
<evidence type="ECO:0000313" key="2">
    <source>
        <dbReference type="EMBL" id="MBD2503275.1"/>
    </source>
</evidence>
<dbReference type="Proteomes" id="UP000661112">
    <property type="component" value="Unassembled WGS sequence"/>
</dbReference>
<keyword evidence="2" id="KW-0489">Methyltransferase</keyword>
<dbReference type="Pfam" id="PF08241">
    <property type="entry name" value="Methyltransf_11"/>
    <property type="match status" value="1"/>
</dbReference>
<dbReference type="CDD" id="cd02440">
    <property type="entry name" value="AdoMet_MTases"/>
    <property type="match status" value="1"/>
</dbReference>